<dbReference type="InterPro" id="IPR013572">
    <property type="entry name" value="Tscrpt_reg_MAATS_C"/>
</dbReference>
<evidence type="ECO:0000256" key="3">
    <source>
        <dbReference type="ARBA" id="ARBA00023125"/>
    </source>
</evidence>
<evidence type="ECO:0000256" key="1">
    <source>
        <dbReference type="ARBA" id="ARBA00022491"/>
    </source>
</evidence>
<keyword evidence="2" id="KW-0805">Transcription regulation</keyword>
<dbReference type="AlphaFoldDB" id="A0A369WSY5"/>
<comment type="caution">
    <text evidence="7">The sequence shown here is derived from an EMBL/GenBank/DDBJ whole genome shotgun (WGS) entry which is preliminary data.</text>
</comment>
<evidence type="ECO:0000313" key="8">
    <source>
        <dbReference type="Proteomes" id="UP000253769"/>
    </source>
</evidence>
<dbReference type="Proteomes" id="UP000253769">
    <property type="component" value="Unassembled WGS sequence"/>
</dbReference>
<dbReference type="PRINTS" id="PR00455">
    <property type="entry name" value="HTHTETR"/>
</dbReference>
<reference evidence="7 8" key="1">
    <citation type="submission" date="2018-07" db="EMBL/GenBank/DDBJ databases">
        <title>Motiliproteus coralliicola sp. nov., a bacterium isolated from Coral.</title>
        <authorList>
            <person name="Wang G."/>
        </authorList>
    </citation>
    <scope>NUCLEOTIDE SEQUENCE [LARGE SCALE GENOMIC DNA]</scope>
    <source>
        <strain evidence="7 8">C34</strain>
    </source>
</reference>
<organism evidence="7 8">
    <name type="scientific">Motiliproteus coralliicola</name>
    <dbReference type="NCBI Taxonomy" id="2283196"/>
    <lineage>
        <taxon>Bacteria</taxon>
        <taxon>Pseudomonadati</taxon>
        <taxon>Pseudomonadota</taxon>
        <taxon>Gammaproteobacteria</taxon>
        <taxon>Oceanospirillales</taxon>
        <taxon>Oceanospirillaceae</taxon>
        <taxon>Motiliproteus</taxon>
    </lineage>
</organism>
<accession>A0A369WSY5</accession>
<dbReference type="InterPro" id="IPR050109">
    <property type="entry name" value="HTH-type_TetR-like_transc_reg"/>
</dbReference>
<evidence type="ECO:0000256" key="5">
    <source>
        <dbReference type="PROSITE-ProRule" id="PRU00335"/>
    </source>
</evidence>
<feature type="DNA-binding region" description="H-T-H motif" evidence="5">
    <location>
        <begin position="33"/>
        <end position="52"/>
    </location>
</feature>
<proteinExistence type="predicted"/>
<dbReference type="RefSeq" id="WP_114694807.1">
    <property type="nucleotide sequence ID" value="NZ_QQOH01000001.1"/>
</dbReference>
<keyword evidence="4" id="KW-0804">Transcription</keyword>
<dbReference type="Pfam" id="PF00440">
    <property type="entry name" value="TetR_N"/>
    <property type="match status" value="1"/>
</dbReference>
<evidence type="ECO:0000256" key="4">
    <source>
        <dbReference type="ARBA" id="ARBA00023163"/>
    </source>
</evidence>
<dbReference type="Gene3D" id="1.10.357.10">
    <property type="entry name" value="Tetracycline Repressor, domain 2"/>
    <property type="match status" value="1"/>
</dbReference>
<dbReference type="OrthoDB" id="5816932at2"/>
<name>A0A369WSY5_9GAMM</name>
<evidence type="ECO:0000259" key="6">
    <source>
        <dbReference type="PROSITE" id="PS50977"/>
    </source>
</evidence>
<dbReference type="GO" id="GO:0000976">
    <property type="term" value="F:transcription cis-regulatory region binding"/>
    <property type="evidence" value="ECO:0007669"/>
    <property type="project" value="TreeGrafter"/>
</dbReference>
<dbReference type="SUPFAM" id="SSF48498">
    <property type="entry name" value="Tetracyclin repressor-like, C-terminal domain"/>
    <property type="match status" value="1"/>
</dbReference>
<gene>
    <name evidence="7" type="ORF">DV711_06555</name>
</gene>
<keyword evidence="1" id="KW-0678">Repressor</keyword>
<dbReference type="InterPro" id="IPR001647">
    <property type="entry name" value="HTH_TetR"/>
</dbReference>
<evidence type="ECO:0000313" key="7">
    <source>
        <dbReference type="EMBL" id="RDE25210.1"/>
    </source>
</evidence>
<protein>
    <submittedName>
        <fullName evidence="7">TetR family transcriptional regulator</fullName>
    </submittedName>
</protein>
<sequence length="213" mass="24242">MARKTKQEAEQTYHALLDAAGRLFIRQGVATTTLNQIAAEAKMTRGAIYWHFKNKDAVVQALWERNAETLHHGFAQLLLKLDTEHPARAFRQALKQILQSLASEPELGQMMKIVMHNIEFTEQQTELHRYLAGKKEEIWSAMAQAFELLAERDGLKVALPPALLAQGLMSYTHGLLHSHLSPSQDRAFRLDLEQHGDRLLDLYLDAVLKESEH</sequence>
<feature type="domain" description="HTH tetR-type" evidence="6">
    <location>
        <begin position="10"/>
        <end position="70"/>
    </location>
</feature>
<dbReference type="PANTHER" id="PTHR30055">
    <property type="entry name" value="HTH-TYPE TRANSCRIPTIONAL REGULATOR RUTR"/>
    <property type="match status" value="1"/>
</dbReference>
<dbReference type="PANTHER" id="PTHR30055:SF240">
    <property type="entry name" value="HTH-TYPE TRANSCRIPTIONAL REGULATOR ACRR"/>
    <property type="match status" value="1"/>
</dbReference>
<evidence type="ECO:0000256" key="2">
    <source>
        <dbReference type="ARBA" id="ARBA00023015"/>
    </source>
</evidence>
<dbReference type="PROSITE" id="PS50977">
    <property type="entry name" value="HTH_TETR_2"/>
    <property type="match status" value="1"/>
</dbReference>
<dbReference type="InterPro" id="IPR009057">
    <property type="entry name" value="Homeodomain-like_sf"/>
</dbReference>
<keyword evidence="8" id="KW-1185">Reference proteome</keyword>
<keyword evidence="3 5" id="KW-0238">DNA-binding</keyword>
<dbReference type="InterPro" id="IPR036271">
    <property type="entry name" value="Tet_transcr_reg_TetR-rel_C_sf"/>
</dbReference>
<dbReference type="EMBL" id="QQOH01000001">
    <property type="protein sequence ID" value="RDE25210.1"/>
    <property type="molecule type" value="Genomic_DNA"/>
</dbReference>
<dbReference type="SUPFAM" id="SSF46689">
    <property type="entry name" value="Homeodomain-like"/>
    <property type="match status" value="1"/>
</dbReference>
<dbReference type="Pfam" id="PF08361">
    <property type="entry name" value="TetR_C_2"/>
    <property type="match status" value="1"/>
</dbReference>
<dbReference type="GO" id="GO:0003700">
    <property type="term" value="F:DNA-binding transcription factor activity"/>
    <property type="evidence" value="ECO:0007669"/>
    <property type="project" value="TreeGrafter"/>
</dbReference>